<evidence type="ECO:0000313" key="4">
    <source>
        <dbReference type="Proteomes" id="UP000451354"/>
    </source>
</evidence>
<feature type="transmembrane region" description="Helical" evidence="2">
    <location>
        <begin position="1050"/>
        <end position="1072"/>
    </location>
</feature>
<feature type="compositionally biased region" description="Low complexity" evidence="1">
    <location>
        <begin position="131"/>
        <end position="153"/>
    </location>
</feature>
<feature type="transmembrane region" description="Helical" evidence="2">
    <location>
        <begin position="175"/>
        <end position="194"/>
    </location>
</feature>
<dbReference type="NCBIfam" id="NF047321">
    <property type="entry name" value="SCO7613_CTERM"/>
    <property type="match status" value="1"/>
</dbReference>
<feature type="transmembrane region" description="Helical" evidence="2">
    <location>
        <begin position="200"/>
        <end position="221"/>
    </location>
</feature>
<feature type="transmembrane region" description="Helical" evidence="2">
    <location>
        <begin position="1140"/>
        <end position="1164"/>
    </location>
</feature>
<feature type="transmembrane region" description="Helical" evidence="2">
    <location>
        <begin position="426"/>
        <end position="446"/>
    </location>
</feature>
<feature type="transmembrane region" description="Helical" evidence="2">
    <location>
        <begin position="1373"/>
        <end position="1393"/>
    </location>
</feature>
<feature type="transmembrane region" description="Helical" evidence="2">
    <location>
        <begin position="1176"/>
        <end position="1194"/>
    </location>
</feature>
<evidence type="ECO:0000256" key="2">
    <source>
        <dbReference type="SAM" id="Phobius"/>
    </source>
</evidence>
<keyword evidence="4" id="KW-1185">Reference proteome</keyword>
<feature type="transmembrane region" description="Helical" evidence="2">
    <location>
        <begin position="467"/>
        <end position="488"/>
    </location>
</feature>
<feature type="transmembrane region" description="Helical" evidence="2">
    <location>
        <begin position="836"/>
        <end position="855"/>
    </location>
</feature>
<feature type="transmembrane region" description="Helical" evidence="2">
    <location>
        <begin position="233"/>
        <end position="252"/>
    </location>
</feature>
<feature type="transmembrane region" description="Helical" evidence="2">
    <location>
        <begin position="1078"/>
        <end position="1098"/>
    </location>
</feature>
<feature type="transmembrane region" description="Helical" evidence="2">
    <location>
        <begin position="533"/>
        <end position="556"/>
    </location>
</feature>
<feature type="transmembrane region" description="Helical" evidence="2">
    <location>
        <begin position="349"/>
        <end position="371"/>
    </location>
</feature>
<feature type="transmembrane region" description="Helical" evidence="2">
    <location>
        <begin position="1233"/>
        <end position="1250"/>
    </location>
</feature>
<keyword evidence="2" id="KW-0472">Membrane</keyword>
<feature type="transmembrane region" description="Helical" evidence="2">
    <location>
        <begin position="732"/>
        <end position="753"/>
    </location>
</feature>
<protein>
    <recommendedName>
        <fullName evidence="5">DUF2157 domain-containing protein</fullName>
    </recommendedName>
</protein>
<feature type="transmembrane region" description="Helical" evidence="2">
    <location>
        <begin position="289"/>
        <end position="309"/>
    </location>
</feature>
<feature type="transmembrane region" description="Helical" evidence="2">
    <location>
        <begin position="1256"/>
        <end position="1275"/>
    </location>
</feature>
<feature type="transmembrane region" description="Helical" evidence="2">
    <location>
        <begin position="975"/>
        <end position="993"/>
    </location>
</feature>
<feature type="transmembrane region" description="Helical" evidence="2">
    <location>
        <begin position="636"/>
        <end position="655"/>
    </location>
</feature>
<feature type="region of interest" description="Disordered" evidence="1">
    <location>
        <begin position="88"/>
        <end position="153"/>
    </location>
</feature>
<feature type="transmembrane region" description="Helical" evidence="2">
    <location>
        <begin position="809"/>
        <end position="829"/>
    </location>
</feature>
<feature type="transmembrane region" description="Helical" evidence="2">
    <location>
        <begin position="759"/>
        <end position="777"/>
    </location>
</feature>
<feature type="transmembrane region" description="Helical" evidence="2">
    <location>
        <begin position="1399"/>
        <end position="1420"/>
    </location>
</feature>
<keyword evidence="2" id="KW-1133">Transmembrane helix</keyword>
<keyword evidence="2" id="KW-0812">Transmembrane</keyword>
<feature type="transmembrane region" description="Helical" evidence="2">
    <location>
        <begin position="1025"/>
        <end position="1043"/>
    </location>
</feature>
<reference evidence="3 4" key="1">
    <citation type="journal article" date="2022" name="Int. J. Syst. Evol. Microbiol.">
        <title>Cellulosimicrobium protaetiae sp. nov., isolated from the gut of the larva of Protaetia brevitarsis seulensis.</title>
        <authorList>
            <person name="Le Han H."/>
            <person name="Nguyen T.T.H."/>
            <person name="Li Z."/>
            <person name="Shin N.R."/>
            <person name="Kim S.G."/>
        </authorList>
    </citation>
    <scope>NUCLEOTIDE SEQUENCE [LARGE SCALE GENOMIC DNA]</scope>
    <source>
        <strain evidence="3 4">BI34</strain>
    </source>
</reference>
<proteinExistence type="predicted"/>
<dbReference type="InterPro" id="IPR058062">
    <property type="entry name" value="SCO7613_C"/>
</dbReference>
<feature type="transmembrane region" description="Helical" evidence="2">
    <location>
        <begin position="377"/>
        <end position="397"/>
    </location>
</feature>
<feature type="transmembrane region" description="Helical" evidence="2">
    <location>
        <begin position="861"/>
        <end position="879"/>
    </location>
</feature>
<feature type="transmembrane region" description="Helical" evidence="2">
    <location>
        <begin position="1349"/>
        <end position="1366"/>
    </location>
</feature>
<evidence type="ECO:0000313" key="3">
    <source>
        <dbReference type="EMBL" id="QJW34937.1"/>
    </source>
</evidence>
<dbReference type="EMBL" id="CP052757">
    <property type="protein sequence ID" value="QJW34937.1"/>
    <property type="molecule type" value="Genomic_DNA"/>
</dbReference>
<feature type="transmembrane region" description="Helical" evidence="2">
    <location>
        <begin position="1000"/>
        <end position="1019"/>
    </location>
</feature>
<feature type="transmembrane region" description="Helical" evidence="2">
    <location>
        <begin position="315"/>
        <end position="337"/>
    </location>
</feature>
<accession>A0A6M5U8U3</accession>
<feature type="transmembrane region" description="Helical" evidence="2">
    <location>
        <begin position="612"/>
        <end position="630"/>
    </location>
</feature>
<dbReference type="OrthoDB" id="5149148at2"/>
<feature type="transmembrane region" description="Helical" evidence="2">
    <location>
        <begin position="951"/>
        <end position="969"/>
    </location>
</feature>
<feature type="transmembrane region" description="Helical" evidence="2">
    <location>
        <begin position="1200"/>
        <end position="1221"/>
    </location>
</feature>
<feature type="transmembrane region" description="Helical" evidence="2">
    <location>
        <begin position="920"/>
        <end position="939"/>
    </location>
</feature>
<feature type="transmembrane region" description="Helical" evidence="2">
    <location>
        <begin position="1110"/>
        <end position="1128"/>
    </location>
</feature>
<dbReference type="KEGG" id="cprt:FIC82_000705"/>
<feature type="transmembrane region" description="Helical" evidence="2">
    <location>
        <begin position="784"/>
        <end position="803"/>
    </location>
</feature>
<organism evidence="3 4">
    <name type="scientific">Cellulosimicrobium protaetiae</name>
    <dbReference type="NCBI Taxonomy" id="2587808"/>
    <lineage>
        <taxon>Bacteria</taxon>
        <taxon>Bacillati</taxon>
        <taxon>Actinomycetota</taxon>
        <taxon>Actinomycetes</taxon>
        <taxon>Micrococcales</taxon>
        <taxon>Promicromonosporaceae</taxon>
        <taxon>Cellulosimicrobium</taxon>
    </lineage>
</organism>
<feature type="transmembrane region" description="Helical" evidence="2">
    <location>
        <begin position="891"/>
        <end position="914"/>
    </location>
</feature>
<evidence type="ECO:0008006" key="5">
    <source>
        <dbReference type="Google" id="ProtNLM"/>
    </source>
</evidence>
<evidence type="ECO:0000256" key="1">
    <source>
        <dbReference type="SAM" id="MobiDB-lite"/>
    </source>
</evidence>
<sequence>MREPWVDVALARLPETRSCPACAATLRSSRCDRCLLDLTGPLAFEVAAASTEAADALSRRQVALDALRASQPEAAAWAARAVVATPPGDAPPGVRAVPSGPPRAMRPLDATGRGQAGPRTSPVAQPPGPVRGPVRGPVPVRPATVGPVPPGSAGSPAGAVVPGAAPARSVGLQPVLAGAGAGLLAVATVVFVFFTFADDLALRALVTGVVTVLTVGAAVLLRSRGLRSSAEAVAALAVVLAVVDVELALSAWARAGALDPVGTAVARASLLAAVVVGLGLVGDRARVRAWVTSAVVLGPLVPLVAAPAAGAPWGWAVALLATACLTALAAPVAARSGARVGSALRGEQAVLGVVRTVAVPLAVVVGLTVTAPPGLPTGSGSAAVALGAALAAALLRVSTAERRWYAIGGASAVLAGALLGTGGDVVWVGLAPAFAALAWFVVLALTTPRVVQAVRAAPTPAVGRSDTLLGGAVVAIVAAVPAVAIAGLRAAEVLMTATTGTDAELGTAPLGVGVLTAASRDDGLGVGSDGAEILGGTLLGLTAVLAVVSVAGRLALRTPQPVPAPLPPGVRPVPLPTGARPVPLPTGARSAPAPGGWAPAVSRLGAAPVVRTGRAFGPWLLLALVLTLALDPRLAGVTSLALLAVLAAALVVATARPVAVPAVPAVSPAPASAPVPSGTASDVAAGSAPGAVVRAVRRVLVHVLRPAARLLPDPRAAIRHGVLPVGRAERRVWRAAAVAGTIAALLLLVAGSWVARPTATVGAVVVGVLLLAARACAPRGLHAVLVGTAYGYALLVLGVTLAWGGIGTVAVLCVVSGVASLVALTVTLVPRVDRDSWWAVLGVTAVPFGLGVLTVVDERSAWSVAACVAMLALEVVLVGSRRPGTVTGLRVLAAALVLPTAAVAVVGAGALVLPGSGSPVVLPVVAVLVAAALAGARPVTERIGLGAGRVAVEAAAALTGAIAVGLAFARPAAGPDVAVAVLLLLAAGAGLAARDRDRRAEWWLAAALTTAALWTALAAAEVGLVEAYTAPPALAAVVTGALLARRSRRWWELASAGLVLLVVPSVLALGASPGAGDMRALLLVAAGAGCVVVAATLRRADAAGGAWRRAAALRLAGAGVLAATAGTVESVHVAHAAGGGAVFLVGFAWALAAGAVALGGGLVAARGASGRATAVVRRWAVAPAAVLVVVGAVANVRPVWGVIATVWAVEVLLLVLLVLGVRRAVRGRLDLPPAWFTWLLALAAAIGAWSPRELRVEVFSLPLGAGLLVAGYLALAAGTTSARGTGAGNPDAEGAAAGTAGGVTAPVRTTSTLAGWPVGLAGSWRTLAPGILALLGPSVLATYTDARTWRAVLVIALALAAVLVGTRTHLAAPFLLGVAVLPVEILVVFVSQLGTRISAGPWMLTLAAAGGLLLIIATYYERRIAAYDGAAAYVRDLR</sequence>
<feature type="transmembrane region" description="Helical" evidence="2">
    <location>
        <begin position="264"/>
        <end position="282"/>
    </location>
</feature>
<dbReference type="RefSeq" id="WP_154797172.1">
    <property type="nucleotide sequence ID" value="NZ_CP052757.1"/>
</dbReference>
<gene>
    <name evidence="3" type="ORF">FIC82_000705</name>
</gene>
<feature type="transmembrane region" description="Helical" evidence="2">
    <location>
        <begin position="404"/>
        <end position="420"/>
    </location>
</feature>
<dbReference type="Proteomes" id="UP000451354">
    <property type="component" value="Chromosome"/>
</dbReference>
<name>A0A6M5U8U3_9MICO</name>